<comment type="caution">
    <text evidence="2">The sequence shown here is derived from an EMBL/GenBank/DDBJ whole genome shotgun (WGS) entry which is preliminary data.</text>
</comment>
<feature type="coiled-coil region" evidence="1">
    <location>
        <begin position="25"/>
        <end position="58"/>
    </location>
</feature>
<reference evidence="2 3" key="1">
    <citation type="submission" date="2022-05" db="EMBL/GenBank/DDBJ databases">
        <authorList>
            <consortium name="Genoscope - CEA"/>
            <person name="William W."/>
        </authorList>
    </citation>
    <scope>NUCLEOTIDE SEQUENCE [LARGE SCALE GENOMIC DNA]</scope>
</reference>
<feature type="non-terminal residue" evidence="2">
    <location>
        <position position="219"/>
    </location>
</feature>
<evidence type="ECO:0000256" key="1">
    <source>
        <dbReference type="SAM" id="Coils"/>
    </source>
</evidence>
<dbReference type="Proteomes" id="UP001159405">
    <property type="component" value="Unassembled WGS sequence"/>
</dbReference>
<gene>
    <name evidence="2" type="ORF">PLOB_00046715</name>
</gene>
<proteinExistence type="predicted"/>
<evidence type="ECO:0000313" key="2">
    <source>
        <dbReference type="EMBL" id="CAH3148607.1"/>
    </source>
</evidence>
<dbReference type="EMBL" id="CALNXK010000084">
    <property type="protein sequence ID" value="CAH3148607.1"/>
    <property type="molecule type" value="Genomic_DNA"/>
</dbReference>
<organism evidence="2 3">
    <name type="scientific">Porites lobata</name>
    <dbReference type="NCBI Taxonomy" id="104759"/>
    <lineage>
        <taxon>Eukaryota</taxon>
        <taxon>Metazoa</taxon>
        <taxon>Cnidaria</taxon>
        <taxon>Anthozoa</taxon>
        <taxon>Hexacorallia</taxon>
        <taxon>Scleractinia</taxon>
        <taxon>Fungiina</taxon>
        <taxon>Poritidae</taxon>
        <taxon>Porites</taxon>
    </lineage>
</organism>
<protein>
    <submittedName>
        <fullName evidence="2">Uncharacterized protein</fullName>
    </submittedName>
</protein>
<sequence length="219" mass="24240">MMARAARLGAELRFHDIERDKVAALKRQEEDIKKLQIMRELAATNAELEAVTKIEEEEFGVTINKTDDLGLSEDDAHSRIEEYLKSQLQSITDESSPEPTAKTNVIATTMSEVVASSYQPSGAASGFQIAPSTSISRSHAETNVTFVKRSEVTASSCQPSILNPAAPAFTTNSMPVQTITYPLIITKLADLLTQRQDKDSLRRPEPEVFNGDLLRYPLW</sequence>
<accession>A0ABN8PQA6</accession>
<name>A0ABN8PQA6_9CNID</name>
<keyword evidence="3" id="KW-1185">Reference proteome</keyword>
<keyword evidence="1" id="KW-0175">Coiled coil</keyword>
<evidence type="ECO:0000313" key="3">
    <source>
        <dbReference type="Proteomes" id="UP001159405"/>
    </source>
</evidence>